<dbReference type="EMBL" id="DP000238">
    <property type="protein sequence ID" value="ABK78609.1"/>
    <property type="molecule type" value="Genomic_DNA"/>
</dbReference>
<dbReference type="HOGENOM" id="CLU_1639895_0_0_2"/>
<protein>
    <submittedName>
        <fullName evidence="1">Uncharacterized protein</fullName>
    </submittedName>
</protein>
<dbReference type="EnsemblBacteria" id="ABK78609">
    <property type="protein sequence ID" value="ABK78609"/>
    <property type="gene ID" value="CENSYa_2005"/>
</dbReference>
<dbReference type="Proteomes" id="UP000000758">
    <property type="component" value="Chromosome"/>
</dbReference>
<dbReference type="STRING" id="414004.CENSYa_2005"/>
<dbReference type="AlphaFoldDB" id="A0RZ42"/>
<keyword evidence="2" id="KW-1185">Reference proteome</keyword>
<dbReference type="KEGG" id="csy:CENSYa_2005"/>
<gene>
    <name evidence="1" type="ordered locus">CENSYa_2005</name>
</gene>
<proteinExistence type="predicted"/>
<evidence type="ECO:0000313" key="2">
    <source>
        <dbReference type="Proteomes" id="UP000000758"/>
    </source>
</evidence>
<organism evidence="1 2">
    <name type="scientific">Cenarchaeum symbiosum (strain A)</name>
    <dbReference type="NCBI Taxonomy" id="414004"/>
    <lineage>
        <taxon>Archaea</taxon>
        <taxon>Nitrososphaerota</taxon>
        <taxon>Candidatus Cenarchaeales</taxon>
        <taxon>Candidatus Cenarchaeaceae</taxon>
        <taxon>Candidatus Cenarchaeum</taxon>
    </lineage>
</organism>
<reference evidence="1 2" key="1">
    <citation type="journal article" date="2006" name="Proc. Natl. Acad. Sci. U.S.A.">
        <title>Genomic analysis of the uncultivated marine crenarchaeote Cenarchaeum symbiosum.</title>
        <authorList>
            <person name="Hallam S.J."/>
            <person name="Konstantinidis K.T."/>
            <person name="Putnam N."/>
            <person name="Schleper C."/>
            <person name="Watanabe Y."/>
            <person name="Sugahara J."/>
            <person name="Preston C."/>
            <person name="de la Torre J."/>
            <person name="Richardson P.M."/>
            <person name="DeLong E.F."/>
        </authorList>
    </citation>
    <scope>NUCLEOTIDE SEQUENCE [LARGE SCALE GENOMIC DNA]</scope>
    <source>
        <strain evidence="2">A</strain>
    </source>
</reference>
<evidence type="ECO:0000313" key="1">
    <source>
        <dbReference type="EMBL" id="ABK78609.1"/>
    </source>
</evidence>
<accession>A0RZ42</accession>
<sequence>MKHVIYMEMPADEYRSAQRGCLRIGVTYRDMLISEMTKNRRPGAGDIVEIEGEWFANKTAVIKFTTSERLGLPELSEVPQYQLLWNRIVEAAGSDSRWDGGFPSDMPRDIREWIEGRIWRDGTTVYGVVQSMMKDARKFSASCPCRRVGLLSALKRLLGLS</sequence>
<name>A0RZ42_CENSY</name>